<dbReference type="AlphaFoldDB" id="A0A8X6NT24"/>
<dbReference type="Pfam" id="PF03564">
    <property type="entry name" value="DUF1759"/>
    <property type="match status" value="1"/>
</dbReference>
<dbReference type="InterPro" id="IPR005312">
    <property type="entry name" value="DUF1759"/>
</dbReference>
<dbReference type="Proteomes" id="UP000887013">
    <property type="component" value="Unassembled WGS sequence"/>
</dbReference>
<comment type="caution">
    <text evidence="1">The sequence shown here is derived from an EMBL/GenBank/DDBJ whole genome shotgun (WGS) entry which is preliminary data.</text>
</comment>
<gene>
    <name evidence="1" type="primary">X975_21762</name>
    <name evidence="1" type="ORF">NPIL_502021</name>
</gene>
<name>A0A8X6NT24_NEPPI</name>
<evidence type="ECO:0000313" key="1">
    <source>
        <dbReference type="EMBL" id="GFT29828.1"/>
    </source>
</evidence>
<reference evidence="1" key="1">
    <citation type="submission" date="2020-08" db="EMBL/GenBank/DDBJ databases">
        <title>Multicomponent nature underlies the extraordinary mechanical properties of spider dragline silk.</title>
        <authorList>
            <person name="Kono N."/>
            <person name="Nakamura H."/>
            <person name="Mori M."/>
            <person name="Yoshida Y."/>
            <person name="Ohtoshi R."/>
            <person name="Malay A.D."/>
            <person name="Moran D.A.P."/>
            <person name="Tomita M."/>
            <person name="Numata K."/>
            <person name="Arakawa K."/>
        </authorList>
    </citation>
    <scope>NUCLEOTIDE SEQUENCE</scope>
</reference>
<evidence type="ECO:0000313" key="2">
    <source>
        <dbReference type="Proteomes" id="UP000887013"/>
    </source>
</evidence>
<accession>A0A8X6NT24</accession>
<proteinExistence type="predicted"/>
<sequence>MHELLNGEEYNDIIDFEKYIKNAHLAMFTYKKKTKKNTKFSSSRLPISDSINNALPPIADDEEAKRLVHGITITTDTYSTYVSILQIHIKNILKSKYGNKDKIIQTHLDYLENLTPTKNPSPSVLYEIYINCNRRLRALDALGENGIYGRILAPKILRAFPRDICRNWVVYFKRENLAEGDITKLMKFLAEEVEEVVAANNIKYLLDSEYSITSSLDKFNVRSKPVTKGKKNSPF</sequence>
<dbReference type="EMBL" id="BMAW01012668">
    <property type="protein sequence ID" value="GFT29828.1"/>
    <property type="molecule type" value="Genomic_DNA"/>
</dbReference>
<organism evidence="1 2">
    <name type="scientific">Nephila pilipes</name>
    <name type="common">Giant wood spider</name>
    <name type="synonym">Nephila maculata</name>
    <dbReference type="NCBI Taxonomy" id="299642"/>
    <lineage>
        <taxon>Eukaryota</taxon>
        <taxon>Metazoa</taxon>
        <taxon>Ecdysozoa</taxon>
        <taxon>Arthropoda</taxon>
        <taxon>Chelicerata</taxon>
        <taxon>Arachnida</taxon>
        <taxon>Araneae</taxon>
        <taxon>Araneomorphae</taxon>
        <taxon>Entelegynae</taxon>
        <taxon>Araneoidea</taxon>
        <taxon>Nephilidae</taxon>
        <taxon>Nephila</taxon>
    </lineage>
</organism>
<protein>
    <submittedName>
        <fullName evidence="1">Integrase catalytic domain-containing protein</fullName>
    </submittedName>
</protein>
<keyword evidence="2" id="KW-1185">Reference proteome</keyword>